<comment type="caution">
    <text evidence="1">The sequence shown here is derived from an EMBL/GenBank/DDBJ whole genome shotgun (WGS) entry which is preliminary data.</text>
</comment>
<sequence>MLEHEDSGMMGQFLVE</sequence>
<organism evidence="1 2">
    <name type="scientific">Clostridium thailandense</name>
    <dbReference type="NCBI Taxonomy" id="2794346"/>
    <lineage>
        <taxon>Bacteria</taxon>
        <taxon>Bacillati</taxon>
        <taxon>Bacillota</taxon>
        <taxon>Clostridia</taxon>
        <taxon>Eubacteriales</taxon>
        <taxon>Clostridiaceae</taxon>
        <taxon>Clostridium</taxon>
    </lineage>
</organism>
<dbReference type="EMBL" id="JAEEGC010000137">
    <property type="protein sequence ID" value="MBV7275860.1"/>
    <property type="molecule type" value="Genomic_DNA"/>
</dbReference>
<gene>
    <name evidence="1" type="ORF">I6U48_23475</name>
</gene>
<proteinExistence type="predicted"/>
<name>A0A949U1W7_9CLOT</name>
<evidence type="ECO:0000313" key="1">
    <source>
        <dbReference type="EMBL" id="MBV7275860.1"/>
    </source>
</evidence>
<reference evidence="1" key="1">
    <citation type="submission" date="2020-12" db="EMBL/GenBank/DDBJ databases">
        <title>Clostridium thailandense sp. nov., a novel acetogenic bacterium isolated from peat land soil in Thailand.</title>
        <authorList>
            <person name="Chaikitkaew S."/>
            <person name="Birkeland N.K."/>
        </authorList>
    </citation>
    <scope>NUCLEOTIDE SEQUENCE</scope>
    <source>
        <strain evidence="1">PL3</strain>
    </source>
</reference>
<accession>A0A949U1W7</accession>
<evidence type="ECO:0000313" key="2">
    <source>
        <dbReference type="Proteomes" id="UP000694308"/>
    </source>
</evidence>
<dbReference type="Proteomes" id="UP000694308">
    <property type="component" value="Unassembled WGS sequence"/>
</dbReference>
<protein>
    <submittedName>
        <fullName evidence="1">Uncharacterized protein</fullName>
    </submittedName>
</protein>
<dbReference type="AlphaFoldDB" id="A0A949U1W7"/>
<keyword evidence="2" id="KW-1185">Reference proteome</keyword>